<protein>
    <submittedName>
        <fullName evidence="2">GUstatory Receptor family</fullName>
    </submittedName>
</protein>
<dbReference type="PANTHER" id="PTHR34492">
    <property type="entry name" value="GUSTATORY RECEPTOR FAMILY"/>
    <property type="match status" value="1"/>
</dbReference>
<feature type="transmembrane region" description="Helical" evidence="1">
    <location>
        <begin position="21"/>
        <end position="45"/>
    </location>
</feature>
<keyword evidence="1" id="KW-1133">Transmembrane helix</keyword>
<dbReference type="Proteomes" id="UP001201812">
    <property type="component" value="Unassembled WGS sequence"/>
</dbReference>
<feature type="transmembrane region" description="Helical" evidence="1">
    <location>
        <begin position="241"/>
        <end position="264"/>
    </location>
</feature>
<dbReference type="PANTHER" id="PTHR34492:SF2">
    <property type="entry name" value="G PROTEIN-COUPLED RECEPTOR"/>
    <property type="match status" value="1"/>
</dbReference>
<keyword evidence="2" id="KW-0675">Receptor</keyword>
<keyword evidence="1" id="KW-0812">Transmembrane</keyword>
<evidence type="ECO:0000313" key="2">
    <source>
        <dbReference type="EMBL" id="KAI1700432.1"/>
    </source>
</evidence>
<organism evidence="2 3">
    <name type="scientific">Ditylenchus destructor</name>
    <dbReference type="NCBI Taxonomy" id="166010"/>
    <lineage>
        <taxon>Eukaryota</taxon>
        <taxon>Metazoa</taxon>
        <taxon>Ecdysozoa</taxon>
        <taxon>Nematoda</taxon>
        <taxon>Chromadorea</taxon>
        <taxon>Rhabditida</taxon>
        <taxon>Tylenchina</taxon>
        <taxon>Tylenchomorpha</taxon>
        <taxon>Sphaerularioidea</taxon>
        <taxon>Anguinidae</taxon>
        <taxon>Anguininae</taxon>
        <taxon>Ditylenchus</taxon>
    </lineage>
</organism>
<keyword evidence="1" id="KW-0472">Membrane</keyword>
<feature type="transmembrane region" description="Helical" evidence="1">
    <location>
        <begin position="65"/>
        <end position="85"/>
    </location>
</feature>
<dbReference type="EMBL" id="JAKKPZ010000145">
    <property type="protein sequence ID" value="KAI1700432.1"/>
    <property type="molecule type" value="Genomic_DNA"/>
</dbReference>
<feature type="transmembrane region" description="Helical" evidence="1">
    <location>
        <begin position="162"/>
        <end position="189"/>
    </location>
</feature>
<dbReference type="AlphaFoldDB" id="A0AAD4MSQ3"/>
<feature type="transmembrane region" description="Helical" evidence="1">
    <location>
        <begin position="122"/>
        <end position="142"/>
    </location>
</feature>
<proteinExistence type="predicted"/>
<evidence type="ECO:0000313" key="3">
    <source>
        <dbReference type="Proteomes" id="UP001201812"/>
    </source>
</evidence>
<accession>A0AAD4MSQ3</accession>
<keyword evidence="3" id="KW-1185">Reference proteome</keyword>
<comment type="caution">
    <text evidence="2">The sequence shown here is derived from an EMBL/GenBank/DDBJ whole genome shotgun (WGS) entry which is preliminary data.</text>
</comment>
<evidence type="ECO:0000256" key="1">
    <source>
        <dbReference type="SAM" id="Phobius"/>
    </source>
</evidence>
<name>A0AAD4MSQ3_9BILA</name>
<gene>
    <name evidence="2" type="ORF">DdX_16715</name>
</gene>
<sequence>MLNFIVRLTGLYFADVKQKSPIFRFLTVFRVVLLQIITIVYSLFAIHQLCTQPGRHTIESLNIEFLLECAWFVQAVLAMIFLIHWQRKGLLQLLMERVIIRPPNKDDNITEGFIKVRRTMRWMLLICAILTMNFTGIMATFVVRHTDNWLEPYLGFHRFDFIYMFIGVYGFAVSNLTLTLFVVTVRCLYVQLKEFNQKLKVLLATALTCKDVKLNLSRHLLDLFHIHKNLADKIQLVDTTFQAYTLVNMSIGIPTSVLALIVFIRRRTFLAAFYSLNDTACCTFQMLGLTIVPAQIYMEFRSAHEILYRNSAIWVDYDTKLYQIGRMFAKSAVQNHIGITLGGYIPVTKSLILTSASLILPYVLLCIQLQVGSNYSVLPFSHSDGYRNSSTLLENIILTDLVWPSNRSSPLKK</sequence>
<reference evidence="2" key="1">
    <citation type="submission" date="2022-01" db="EMBL/GenBank/DDBJ databases">
        <title>Genome Sequence Resource for Two Populations of Ditylenchus destructor, the Migratory Endoparasitic Phytonematode.</title>
        <authorList>
            <person name="Zhang H."/>
            <person name="Lin R."/>
            <person name="Xie B."/>
        </authorList>
    </citation>
    <scope>NUCLEOTIDE SEQUENCE</scope>
    <source>
        <strain evidence="2">BazhouSP</strain>
    </source>
</reference>